<dbReference type="Pfam" id="PF00001">
    <property type="entry name" value="7tm_1"/>
    <property type="match status" value="1"/>
</dbReference>
<dbReference type="Gene3D" id="1.20.1070.10">
    <property type="entry name" value="Rhodopsin 7-helix transmembrane proteins"/>
    <property type="match status" value="1"/>
</dbReference>
<evidence type="ECO:0000256" key="8">
    <source>
        <dbReference type="ARBA" id="ARBA00023224"/>
    </source>
</evidence>
<dbReference type="PRINTS" id="PR01157">
    <property type="entry name" value="P2YPURNOCPTR"/>
</dbReference>
<keyword evidence="6 9" id="KW-0472">Membrane</keyword>
<keyword evidence="3 9" id="KW-0812">Transmembrane</keyword>
<dbReference type="InParanoid" id="A0A6J2VQ39"/>
<evidence type="ECO:0000256" key="6">
    <source>
        <dbReference type="ARBA" id="ARBA00023136"/>
    </source>
</evidence>
<proteinExistence type="predicted"/>
<feature type="transmembrane region" description="Helical" evidence="9">
    <location>
        <begin position="98"/>
        <end position="116"/>
    </location>
</feature>
<feature type="domain" description="G-protein coupled receptors family 1 profile" evidence="10">
    <location>
        <begin position="38"/>
        <end position="292"/>
    </location>
</feature>
<sequence>MVYESSNKELHESDIIKALWRYYLSPAYAVEFTLGALGNLVVILVYVFCLSSWKSSNVYLFNLAVSDLIFLCTLPGLAYNYSHGIEEIPSFMCIANRYILHVNLYSSILFMAWVSVDRLLLLHHLNGDHVLLTLRSSIWVSFFTWVAVNILIAPLISFIVKDMASSNWTKCNDFGNLSGELNMLGYSLCLTVIGYLLPLLALFASSYQITSILKTQQGVFGTSFQRPLRAVKAAAIMFLVLYLPYHVMRNIKIATQNPKAGLSLRTNLVIEAVYTVTRPVAFAHSVINPVFYFLITDSFRDLMMGKLGQIKRRIFPPT</sequence>
<evidence type="ECO:0000259" key="10">
    <source>
        <dbReference type="PROSITE" id="PS50262"/>
    </source>
</evidence>
<keyword evidence="8" id="KW-0807">Transducer</keyword>
<dbReference type="GO" id="GO:0004930">
    <property type="term" value="F:G protein-coupled receptor activity"/>
    <property type="evidence" value="ECO:0007669"/>
    <property type="project" value="UniProtKB-KW"/>
</dbReference>
<dbReference type="GeneID" id="115815044"/>
<comment type="subcellular location">
    <subcellularLocation>
        <location evidence="1">Cell membrane</location>
        <topology evidence="1">Multi-pass membrane protein</topology>
    </subcellularLocation>
</comment>
<keyword evidence="5" id="KW-0297">G-protein coupled receptor</keyword>
<dbReference type="GO" id="GO:0005886">
    <property type="term" value="C:plasma membrane"/>
    <property type="evidence" value="ECO:0007669"/>
    <property type="project" value="UniProtKB-SubCell"/>
</dbReference>
<keyword evidence="4 9" id="KW-1133">Transmembrane helix</keyword>
<reference evidence="12" key="1">
    <citation type="submission" date="2025-08" db="UniProtKB">
        <authorList>
            <consortium name="RefSeq"/>
        </authorList>
    </citation>
    <scope>IDENTIFICATION</scope>
</reference>
<accession>A0A6J2VQ39</accession>
<organism evidence="11 12">
    <name type="scientific">Chanos chanos</name>
    <name type="common">Milkfish</name>
    <name type="synonym">Mugil chanos</name>
    <dbReference type="NCBI Taxonomy" id="29144"/>
    <lineage>
        <taxon>Eukaryota</taxon>
        <taxon>Metazoa</taxon>
        <taxon>Chordata</taxon>
        <taxon>Craniata</taxon>
        <taxon>Vertebrata</taxon>
        <taxon>Euteleostomi</taxon>
        <taxon>Actinopterygii</taxon>
        <taxon>Neopterygii</taxon>
        <taxon>Teleostei</taxon>
        <taxon>Ostariophysi</taxon>
        <taxon>Gonorynchiformes</taxon>
        <taxon>Chanidae</taxon>
        <taxon>Chanos</taxon>
    </lineage>
</organism>
<evidence type="ECO:0000256" key="5">
    <source>
        <dbReference type="ARBA" id="ARBA00023040"/>
    </source>
</evidence>
<evidence type="ECO:0000256" key="9">
    <source>
        <dbReference type="SAM" id="Phobius"/>
    </source>
</evidence>
<dbReference type="RefSeq" id="XP_030633874.1">
    <property type="nucleotide sequence ID" value="XM_030778014.1"/>
</dbReference>
<gene>
    <name evidence="12" type="primary">LOC115815044</name>
</gene>
<evidence type="ECO:0000256" key="2">
    <source>
        <dbReference type="ARBA" id="ARBA00022475"/>
    </source>
</evidence>
<dbReference type="AlphaFoldDB" id="A0A6J2VQ39"/>
<evidence type="ECO:0000256" key="1">
    <source>
        <dbReference type="ARBA" id="ARBA00004651"/>
    </source>
</evidence>
<feature type="transmembrane region" description="Helical" evidence="9">
    <location>
        <begin position="230"/>
        <end position="248"/>
    </location>
</feature>
<feature type="transmembrane region" description="Helical" evidence="9">
    <location>
        <begin position="59"/>
        <end position="78"/>
    </location>
</feature>
<feature type="transmembrane region" description="Helical" evidence="9">
    <location>
        <begin position="27"/>
        <end position="47"/>
    </location>
</feature>
<feature type="transmembrane region" description="Helical" evidence="9">
    <location>
        <begin position="137"/>
        <end position="160"/>
    </location>
</feature>
<evidence type="ECO:0000313" key="11">
    <source>
        <dbReference type="Proteomes" id="UP000504632"/>
    </source>
</evidence>
<dbReference type="PROSITE" id="PS50262">
    <property type="entry name" value="G_PROTEIN_RECEP_F1_2"/>
    <property type="match status" value="1"/>
</dbReference>
<dbReference type="PANTHER" id="PTHR24231">
    <property type="entry name" value="PURINOCEPTOR-RELATED G-PROTEIN COUPLED RECEPTOR"/>
    <property type="match status" value="1"/>
</dbReference>
<dbReference type="InterPro" id="IPR017452">
    <property type="entry name" value="GPCR_Rhodpsn_7TM"/>
</dbReference>
<evidence type="ECO:0000313" key="12">
    <source>
        <dbReference type="RefSeq" id="XP_030633874.1"/>
    </source>
</evidence>
<keyword evidence="11" id="KW-1185">Reference proteome</keyword>
<evidence type="ECO:0000256" key="3">
    <source>
        <dbReference type="ARBA" id="ARBA00022692"/>
    </source>
</evidence>
<keyword evidence="2" id="KW-1003">Cell membrane</keyword>
<dbReference type="InterPro" id="IPR000276">
    <property type="entry name" value="GPCR_Rhodpsn"/>
</dbReference>
<dbReference type="SUPFAM" id="SSF81321">
    <property type="entry name" value="Family A G protein-coupled receptor-like"/>
    <property type="match status" value="1"/>
</dbReference>
<evidence type="ECO:0000256" key="4">
    <source>
        <dbReference type="ARBA" id="ARBA00022989"/>
    </source>
</evidence>
<dbReference type="PRINTS" id="PR00237">
    <property type="entry name" value="GPCRRHODOPSN"/>
</dbReference>
<dbReference type="OrthoDB" id="9927220at2759"/>
<dbReference type="Proteomes" id="UP000504632">
    <property type="component" value="Chromosome 6"/>
</dbReference>
<protein>
    <submittedName>
        <fullName evidence="12">Succinate receptor 1-like</fullName>
    </submittedName>
</protein>
<dbReference type="PANTHER" id="PTHR24231:SF14">
    <property type="entry name" value="SUCCINATE RECEPTOR 1"/>
    <property type="match status" value="1"/>
</dbReference>
<feature type="transmembrane region" description="Helical" evidence="9">
    <location>
        <begin position="184"/>
        <end position="209"/>
    </location>
</feature>
<keyword evidence="7" id="KW-0675">Receptor</keyword>
<name>A0A6J2VQ39_CHACN</name>
<evidence type="ECO:0000256" key="7">
    <source>
        <dbReference type="ARBA" id="ARBA00023170"/>
    </source>
</evidence>